<keyword evidence="2" id="KW-1185">Reference proteome</keyword>
<sequence length="177" mass="21159">DIDPIHQDIEPIHQAIDPIHQDIEPIHQYIDPIHQDIDPFHQGIDPIHQDIAAIEKMYEREWSPSISGDYCWTIKRDLSEIRYKRQDDIEPIHQAIDPIHQDIEPIHQYIDPIHQDIDPFHQDIDPIHQDIAAIEKMYEREWSPSISGDYCWTIKRDLSEIRYKRQDVRKRPGLKSQ</sequence>
<organism evidence="1 2">
    <name type="scientific">Araneus ventricosus</name>
    <name type="common">Orbweaver spider</name>
    <name type="synonym">Epeira ventricosa</name>
    <dbReference type="NCBI Taxonomy" id="182803"/>
    <lineage>
        <taxon>Eukaryota</taxon>
        <taxon>Metazoa</taxon>
        <taxon>Ecdysozoa</taxon>
        <taxon>Arthropoda</taxon>
        <taxon>Chelicerata</taxon>
        <taxon>Arachnida</taxon>
        <taxon>Araneae</taxon>
        <taxon>Araneomorphae</taxon>
        <taxon>Entelegynae</taxon>
        <taxon>Araneoidea</taxon>
        <taxon>Araneidae</taxon>
        <taxon>Araneus</taxon>
    </lineage>
</organism>
<dbReference type="AlphaFoldDB" id="A0A4Y2PDL2"/>
<evidence type="ECO:0000313" key="1">
    <source>
        <dbReference type="EMBL" id="GBN48116.1"/>
    </source>
</evidence>
<reference evidence="1 2" key="1">
    <citation type="journal article" date="2019" name="Sci. Rep.">
        <title>Orb-weaving spider Araneus ventricosus genome elucidates the spidroin gene catalogue.</title>
        <authorList>
            <person name="Kono N."/>
            <person name="Nakamura H."/>
            <person name="Ohtoshi R."/>
            <person name="Moran D.A.P."/>
            <person name="Shinohara A."/>
            <person name="Yoshida Y."/>
            <person name="Fujiwara M."/>
            <person name="Mori M."/>
            <person name="Tomita M."/>
            <person name="Arakawa K."/>
        </authorList>
    </citation>
    <scope>NUCLEOTIDE SEQUENCE [LARGE SCALE GENOMIC DNA]</scope>
</reference>
<dbReference type="PANTHER" id="PTHR46114">
    <property type="entry name" value="APPLE DOMAIN-CONTAINING PROTEIN"/>
    <property type="match status" value="1"/>
</dbReference>
<accession>A0A4Y2PDL2</accession>
<dbReference type="Proteomes" id="UP000499080">
    <property type="component" value="Unassembled WGS sequence"/>
</dbReference>
<name>A0A4Y2PDL2_ARAVE</name>
<proteinExistence type="predicted"/>
<dbReference type="EMBL" id="BGPR01292077">
    <property type="protein sequence ID" value="GBN48116.1"/>
    <property type="molecule type" value="Genomic_DNA"/>
</dbReference>
<feature type="non-terminal residue" evidence="1">
    <location>
        <position position="1"/>
    </location>
</feature>
<gene>
    <name evidence="1" type="ORF">AVEN_33678_1</name>
</gene>
<protein>
    <submittedName>
        <fullName evidence="1">Uncharacterized protein</fullName>
    </submittedName>
</protein>
<dbReference type="PANTHER" id="PTHR46114:SF2">
    <property type="entry name" value="CULLIN N-TERMINAL DOMAIN-CONTAINING PROTEIN"/>
    <property type="match status" value="1"/>
</dbReference>
<comment type="caution">
    <text evidence="1">The sequence shown here is derived from an EMBL/GenBank/DDBJ whole genome shotgun (WGS) entry which is preliminary data.</text>
</comment>
<evidence type="ECO:0000313" key="2">
    <source>
        <dbReference type="Proteomes" id="UP000499080"/>
    </source>
</evidence>